<sequence length="107" mass="11866">MGLGKRRRMTILPGPDCTTMTDVRAGVDALDRDLVALLAKRFAYMDAAARIKPERGHVRDEARKTQVIDNARAEAVKLGVPDAVVAELWETLVEASIAYELVAFDRR</sequence>
<dbReference type="EC" id="5.4.99.5" evidence="1"/>
<accession>A0A2T5U5D1</accession>
<dbReference type="InterPro" id="IPR036263">
    <property type="entry name" value="Chorismate_II_sf"/>
</dbReference>
<dbReference type="InterPro" id="IPR002701">
    <property type="entry name" value="CM_II_prokaryot"/>
</dbReference>
<dbReference type="InterPro" id="IPR036979">
    <property type="entry name" value="CM_dom_sf"/>
</dbReference>
<dbReference type="PROSITE" id="PS51168">
    <property type="entry name" value="CHORISMATE_MUT_2"/>
    <property type="match status" value="1"/>
</dbReference>
<evidence type="ECO:0000313" key="6">
    <source>
        <dbReference type="Proteomes" id="UP000244013"/>
    </source>
</evidence>
<organism evidence="5 6">
    <name type="scientific">Sphingomonas faeni</name>
    <dbReference type="NCBI Taxonomy" id="185950"/>
    <lineage>
        <taxon>Bacteria</taxon>
        <taxon>Pseudomonadati</taxon>
        <taxon>Pseudomonadota</taxon>
        <taxon>Alphaproteobacteria</taxon>
        <taxon>Sphingomonadales</taxon>
        <taxon>Sphingomonadaceae</taxon>
        <taxon>Sphingomonas</taxon>
    </lineage>
</organism>
<protein>
    <recommendedName>
        <fullName evidence="1">chorismate mutase</fullName>
        <ecNumber evidence="1">5.4.99.5</ecNumber>
    </recommendedName>
</protein>
<keyword evidence="2" id="KW-0413">Isomerase</keyword>
<comment type="caution">
    <text evidence="5">The sequence shown here is derived from an EMBL/GenBank/DDBJ whole genome shotgun (WGS) entry which is preliminary data.</text>
</comment>
<gene>
    <name evidence="5" type="ORF">C8J25_10457</name>
</gene>
<dbReference type="InterPro" id="IPR008241">
    <property type="entry name" value="Isochorismate_pyruvate-lyase"/>
</dbReference>
<name>A0A2T5U5D1_9SPHN</name>
<dbReference type="PANTHER" id="PTHR38041">
    <property type="entry name" value="CHORISMATE MUTASE"/>
    <property type="match status" value="1"/>
</dbReference>
<dbReference type="SMART" id="SM00830">
    <property type="entry name" value="CM_2"/>
    <property type="match status" value="1"/>
</dbReference>
<feature type="binding site" evidence="3">
    <location>
        <position position="52"/>
    </location>
    <ligand>
        <name>substrate</name>
    </ligand>
</feature>
<proteinExistence type="predicted"/>
<dbReference type="Gene3D" id="1.20.59.10">
    <property type="entry name" value="Chorismate mutase"/>
    <property type="match status" value="1"/>
</dbReference>
<dbReference type="Proteomes" id="UP000244013">
    <property type="component" value="Unassembled WGS sequence"/>
</dbReference>
<keyword evidence="5" id="KW-0670">Pyruvate</keyword>
<dbReference type="InterPro" id="IPR051331">
    <property type="entry name" value="Chorismate_mutase-related"/>
</dbReference>
<dbReference type="PIRSF" id="PIRSF029775">
    <property type="entry name" value="Isochor_pyr_lyas"/>
    <property type="match status" value="1"/>
</dbReference>
<dbReference type="Pfam" id="PF01817">
    <property type="entry name" value="CM_2"/>
    <property type="match status" value="1"/>
</dbReference>
<reference evidence="5 6" key="1">
    <citation type="submission" date="2018-04" db="EMBL/GenBank/DDBJ databases">
        <title>Genomic Encyclopedia of Type Strains, Phase III (KMG-III): the genomes of soil and plant-associated and newly described type strains.</title>
        <authorList>
            <person name="Whitman W."/>
        </authorList>
    </citation>
    <scope>NUCLEOTIDE SEQUENCE [LARGE SCALE GENOMIC DNA]</scope>
    <source>
        <strain evidence="5 6">MA-olki</strain>
    </source>
</reference>
<evidence type="ECO:0000256" key="3">
    <source>
        <dbReference type="PIRSR" id="PIRSR029775-1"/>
    </source>
</evidence>
<dbReference type="GO" id="GO:0016835">
    <property type="term" value="F:carbon-oxygen lyase activity"/>
    <property type="evidence" value="ECO:0007669"/>
    <property type="project" value="InterPro"/>
</dbReference>
<evidence type="ECO:0000259" key="4">
    <source>
        <dbReference type="PROSITE" id="PS51168"/>
    </source>
</evidence>
<dbReference type="GO" id="GO:0046417">
    <property type="term" value="P:chorismate metabolic process"/>
    <property type="evidence" value="ECO:0007669"/>
    <property type="project" value="InterPro"/>
</dbReference>
<evidence type="ECO:0000256" key="2">
    <source>
        <dbReference type="ARBA" id="ARBA00023235"/>
    </source>
</evidence>
<feature type="binding site" evidence="3">
    <location>
        <position position="100"/>
    </location>
    <ligand>
        <name>substrate</name>
    </ligand>
</feature>
<dbReference type="SUPFAM" id="SSF48600">
    <property type="entry name" value="Chorismate mutase II"/>
    <property type="match status" value="1"/>
</dbReference>
<dbReference type="GO" id="GO:0009697">
    <property type="term" value="P:salicylic acid biosynthetic process"/>
    <property type="evidence" value="ECO:0007669"/>
    <property type="project" value="InterPro"/>
</dbReference>
<keyword evidence="5" id="KW-0456">Lyase</keyword>
<feature type="binding site" evidence="3">
    <location>
        <position position="24"/>
    </location>
    <ligand>
        <name>substrate</name>
    </ligand>
</feature>
<dbReference type="AlphaFoldDB" id="A0A2T5U5D1"/>
<dbReference type="EMBL" id="QAYE01000004">
    <property type="protein sequence ID" value="PTW46722.1"/>
    <property type="molecule type" value="Genomic_DNA"/>
</dbReference>
<feature type="binding site" evidence="3">
    <location>
        <position position="41"/>
    </location>
    <ligand>
        <name>substrate</name>
    </ligand>
</feature>
<feature type="domain" description="Chorismate mutase" evidence="4">
    <location>
        <begin position="14"/>
        <end position="104"/>
    </location>
</feature>
<dbReference type="PANTHER" id="PTHR38041:SF1">
    <property type="entry name" value="CHORISMATE MUTASE"/>
    <property type="match status" value="1"/>
</dbReference>
<dbReference type="GO" id="GO:0004106">
    <property type="term" value="F:chorismate mutase activity"/>
    <property type="evidence" value="ECO:0007669"/>
    <property type="project" value="UniProtKB-EC"/>
</dbReference>
<evidence type="ECO:0000256" key="1">
    <source>
        <dbReference type="ARBA" id="ARBA00012404"/>
    </source>
</evidence>
<evidence type="ECO:0000313" key="5">
    <source>
        <dbReference type="EMBL" id="PTW46722.1"/>
    </source>
</evidence>